<keyword evidence="4" id="KW-1185">Reference proteome</keyword>
<dbReference type="RefSeq" id="XP_028517587.1">
    <property type="nucleotide sequence ID" value="XM_028661786.1"/>
</dbReference>
<dbReference type="AlphaFoldDB" id="A0A913YSU8"/>
<name>A0A913YSU8_EXADI</name>
<feature type="chain" id="PRO_5037386962" evidence="2">
    <location>
        <begin position="23"/>
        <end position="289"/>
    </location>
</feature>
<dbReference type="InterPro" id="IPR029865">
    <property type="entry name" value="KIAA0319-like"/>
</dbReference>
<evidence type="ECO:0000313" key="4">
    <source>
        <dbReference type="Proteomes" id="UP000887567"/>
    </source>
</evidence>
<feature type="compositionally biased region" description="Basic and acidic residues" evidence="1">
    <location>
        <begin position="155"/>
        <end position="170"/>
    </location>
</feature>
<proteinExistence type="predicted"/>
<protein>
    <submittedName>
        <fullName evidence="3">Uncharacterized protein</fullName>
    </submittedName>
</protein>
<feature type="region of interest" description="Disordered" evidence="1">
    <location>
        <begin position="155"/>
        <end position="181"/>
    </location>
</feature>
<evidence type="ECO:0000313" key="3">
    <source>
        <dbReference type="EnsemblMetazoa" id="XP_028517587.1"/>
    </source>
</evidence>
<dbReference type="GO" id="GO:0016020">
    <property type="term" value="C:membrane"/>
    <property type="evidence" value="ECO:0007669"/>
    <property type="project" value="TreeGrafter"/>
</dbReference>
<dbReference type="OrthoDB" id="5959381at2759"/>
<sequence length="289" mass="31994">MKACYVLVSILISCQILTNVNSKKTGDKCKVQRIYNDVTILGGLKAGLYIPYEGPEGLGDMTATKCTVYCCKKKNVVDMVFLINKYCYCISCYSAELCKPVPIKPPRGFSPVVIILNKDVLLRSTLLPTTAITTAQFTDHFTTVLPSATSHVWHESTRIRRTTRKQDGGRQTDNSKVTLPATPVPTTLRKTLAPTRLAEKSLTVEGTGNDDITLQCKGTMAVTRVHAFGIPGDQKAVSAFNNYCKANMKKLDGTNICIVSLKRVYKSQYPPFIKTKITYNCKYVTREPA</sequence>
<keyword evidence="2" id="KW-0732">Signal</keyword>
<dbReference type="GeneID" id="110247854"/>
<dbReference type="Proteomes" id="UP000887567">
    <property type="component" value="Unplaced"/>
</dbReference>
<dbReference type="PANTHER" id="PTHR46182:SF2">
    <property type="entry name" value="FI19480P1"/>
    <property type="match status" value="1"/>
</dbReference>
<feature type="signal peptide" evidence="2">
    <location>
        <begin position="1"/>
        <end position="22"/>
    </location>
</feature>
<evidence type="ECO:0000256" key="2">
    <source>
        <dbReference type="SAM" id="SignalP"/>
    </source>
</evidence>
<accession>A0A913YSU8</accession>
<organism evidence="3 4">
    <name type="scientific">Exaiptasia diaphana</name>
    <name type="common">Tropical sea anemone</name>
    <name type="synonym">Aiptasia pulchella</name>
    <dbReference type="NCBI Taxonomy" id="2652724"/>
    <lineage>
        <taxon>Eukaryota</taxon>
        <taxon>Metazoa</taxon>
        <taxon>Cnidaria</taxon>
        <taxon>Anthozoa</taxon>
        <taxon>Hexacorallia</taxon>
        <taxon>Actiniaria</taxon>
        <taxon>Aiptasiidae</taxon>
        <taxon>Exaiptasia</taxon>
    </lineage>
</organism>
<dbReference type="GO" id="GO:0031410">
    <property type="term" value="C:cytoplasmic vesicle"/>
    <property type="evidence" value="ECO:0007669"/>
    <property type="project" value="TreeGrafter"/>
</dbReference>
<reference evidence="3" key="1">
    <citation type="submission" date="2022-11" db="UniProtKB">
        <authorList>
            <consortium name="EnsemblMetazoa"/>
        </authorList>
    </citation>
    <scope>IDENTIFICATION</scope>
</reference>
<evidence type="ECO:0000256" key="1">
    <source>
        <dbReference type="SAM" id="MobiDB-lite"/>
    </source>
</evidence>
<dbReference type="GO" id="GO:0001764">
    <property type="term" value="P:neuron migration"/>
    <property type="evidence" value="ECO:0007669"/>
    <property type="project" value="TreeGrafter"/>
</dbReference>
<dbReference type="EnsemblMetazoa" id="XM_028661786.1">
    <property type="protein sequence ID" value="XP_028517587.1"/>
    <property type="gene ID" value="LOC110247854"/>
</dbReference>
<dbReference type="PANTHER" id="PTHR46182">
    <property type="entry name" value="FI19480P1"/>
    <property type="match status" value="1"/>
</dbReference>